<dbReference type="EMBL" id="JAVIJP010000005">
    <property type="protein sequence ID" value="KAL3653754.1"/>
    <property type="molecule type" value="Genomic_DNA"/>
</dbReference>
<evidence type="ECO:0000313" key="2">
    <source>
        <dbReference type="EMBL" id="KAL3653754.1"/>
    </source>
</evidence>
<dbReference type="Proteomes" id="UP001632038">
    <property type="component" value="Unassembled WGS sequence"/>
</dbReference>
<reference evidence="3" key="1">
    <citation type="journal article" date="2024" name="IScience">
        <title>Strigolactones Initiate the Formation of Haustorium-like Structures in Castilleja.</title>
        <authorList>
            <person name="Buerger M."/>
            <person name="Peterson D."/>
            <person name="Chory J."/>
        </authorList>
    </citation>
    <scope>NUCLEOTIDE SEQUENCE [LARGE SCALE GENOMIC DNA]</scope>
</reference>
<name>A0ABD3EKJ1_9LAMI</name>
<evidence type="ECO:0000313" key="3">
    <source>
        <dbReference type="Proteomes" id="UP001632038"/>
    </source>
</evidence>
<accession>A0ABD3EKJ1</accession>
<proteinExistence type="predicted"/>
<evidence type="ECO:0000256" key="1">
    <source>
        <dbReference type="SAM" id="MobiDB-lite"/>
    </source>
</evidence>
<dbReference type="InterPro" id="IPR044679">
    <property type="entry name" value="PWWP2-like"/>
</dbReference>
<organism evidence="2 3">
    <name type="scientific">Castilleja foliolosa</name>
    <dbReference type="NCBI Taxonomy" id="1961234"/>
    <lineage>
        <taxon>Eukaryota</taxon>
        <taxon>Viridiplantae</taxon>
        <taxon>Streptophyta</taxon>
        <taxon>Embryophyta</taxon>
        <taxon>Tracheophyta</taxon>
        <taxon>Spermatophyta</taxon>
        <taxon>Magnoliopsida</taxon>
        <taxon>eudicotyledons</taxon>
        <taxon>Gunneridae</taxon>
        <taxon>Pentapetalae</taxon>
        <taxon>asterids</taxon>
        <taxon>lamiids</taxon>
        <taxon>Lamiales</taxon>
        <taxon>Orobanchaceae</taxon>
        <taxon>Pedicularideae</taxon>
        <taxon>Castillejinae</taxon>
        <taxon>Castilleja</taxon>
    </lineage>
</organism>
<feature type="region of interest" description="Disordered" evidence="1">
    <location>
        <begin position="201"/>
        <end position="245"/>
    </location>
</feature>
<feature type="compositionally biased region" description="Acidic residues" evidence="1">
    <location>
        <begin position="220"/>
        <end position="236"/>
    </location>
</feature>
<feature type="region of interest" description="Disordered" evidence="1">
    <location>
        <begin position="63"/>
        <end position="110"/>
    </location>
</feature>
<dbReference type="PANTHER" id="PTHR33697">
    <property type="entry name" value="T17B22.17 PROTEIN-RELATED"/>
    <property type="match status" value="1"/>
</dbReference>
<gene>
    <name evidence="2" type="ORF">CASFOL_003435</name>
</gene>
<dbReference type="AlphaFoldDB" id="A0ABD3EKJ1"/>
<keyword evidence="3" id="KW-1185">Reference proteome</keyword>
<comment type="caution">
    <text evidence="2">The sequence shown here is derived from an EMBL/GenBank/DDBJ whole genome shotgun (WGS) entry which is preliminary data.</text>
</comment>
<sequence>MDWYNLEKSKRVKLFRCGEFDDCIERAEAAHCMPPKKREKYALRVDAILHAIELERQLLEKKPGKLGSSNGRSRRSPDAVTSSEYLENGRGHRNVSRSDQLPQRVGSSLAERNMTGRNLYEEAVREGNQLSGDGDTVGLLLLMRGLQDFGFPTAPPAREEISGVAFRAKRIRNAYLPYDSGDYLIDDQTLSSQLEIPVSKIEEGDSPADMDENHISGSTEDTETDCSETDSLDSDSDDKMTALSDDSASIELQPKYPRRIETQEHASISSSDGFDELTFADGLSQPFPHGLVKTNSEVSKMQLKGKRKNRNLGKKYLDRTDIEASGGYTNGKRHHIGGGRSMLIDVNLKVQANNYHRDVLMISLMSKLKGHAIIGHPIQIEALESGLTETHVTATDYFTPEPRDNPILLISLWRTARRTANSRVSRPILSSREAATKGSIRRIRTLSSIASERHQSDSRSDRLIKSENAPTTIVCIPVNLVFSRLYEELVGRHQYCHDLGII</sequence>
<dbReference type="PANTHER" id="PTHR33697:SF2">
    <property type="entry name" value="T17B22.17 PROTEIN"/>
    <property type="match status" value="1"/>
</dbReference>
<protein>
    <submittedName>
        <fullName evidence="2">Uncharacterized protein</fullName>
    </submittedName>
</protein>